<dbReference type="OrthoDB" id="690068at2759"/>
<dbReference type="Proteomes" id="UP001140011">
    <property type="component" value="Unassembled WGS sequence"/>
</dbReference>
<dbReference type="GO" id="GO:0046983">
    <property type="term" value="F:protein dimerization activity"/>
    <property type="evidence" value="ECO:0007669"/>
    <property type="project" value="InterPro"/>
</dbReference>
<accession>A0A9W8H426</accession>
<dbReference type="InterPro" id="IPR036638">
    <property type="entry name" value="HLH_DNA-bd_sf"/>
</dbReference>
<feature type="compositionally biased region" description="Polar residues" evidence="1">
    <location>
        <begin position="323"/>
        <end position="332"/>
    </location>
</feature>
<reference evidence="3" key="1">
    <citation type="submission" date="2022-07" db="EMBL/GenBank/DDBJ databases">
        <title>Phylogenomic reconstructions and comparative analyses of Kickxellomycotina fungi.</title>
        <authorList>
            <person name="Reynolds N.K."/>
            <person name="Stajich J.E."/>
            <person name="Barry K."/>
            <person name="Grigoriev I.V."/>
            <person name="Crous P."/>
            <person name="Smith M.E."/>
        </authorList>
    </citation>
    <scope>NUCLEOTIDE SEQUENCE</scope>
    <source>
        <strain evidence="3">BCRC 34297</strain>
    </source>
</reference>
<feature type="compositionally biased region" description="Basic and acidic residues" evidence="1">
    <location>
        <begin position="183"/>
        <end position="192"/>
    </location>
</feature>
<name>A0A9W8H426_9FUNG</name>
<sequence>MSYSAGDSPGFVHNTDHQFWPQASTSPTAAYPPNITATGGSFYGHYPPAAPDDRSHYYQLHHQNQHQRHFTSTTTSVFHPGTTTAGSAEEREQKRRKSHSAMERKRRERTNDKIDEIKGLIPWLRDEARLQKLEILEHCVEYIRELQDRVRHLPATSNNKRRRLESRSFSMDSTGADYEEDVGEHTSDDHNNYVHRVSPPSLGSRRRRSGSNNSTRRHLQEDSAAVTHTHAGSPTYPHGQPNVPAPSLAALAAAATASELPLLSFAPNSRPLTLADVPAEYWNVDSVPSGDTPGLISAGSIASSKASSTCSAIAPSRSPLSPVDTSETSGTTLPLVGGLPQVKNSIDFLTS</sequence>
<dbReference type="SUPFAM" id="SSF47459">
    <property type="entry name" value="HLH, helix-loop-helix DNA-binding domain"/>
    <property type="match status" value="1"/>
</dbReference>
<feature type="domain" description="BHLH" evidence="2">
    <location>
        <begin position="94"/>
        <end position="146"/>
    </location>
</feature>
<protein>
    <submittedName>
        <fullName evidence="3">Sterol regulatory element-binding protein 2</fullName>
    </submittedName>
</protein>
<evidence type="ECO:0000256" key="1">
    <source>
        <dbReference type="SAM" id="MobiDB-lite"/>
    </source>
</evidence>
<proteinExistence type="predicted"/>
<dbReference type="AlphaFoldDB" id="A0A9W8H426"/>
<dbReference type="EMBL" id="JANBUH010000058">
    <property type="protein sequence ID" value="KAJ2755550.1"/>
    <property type="molecule type" value="Genomic_DNA"/>
</dbReference>
<dbReference type="Pfam" id="PF00010">
    <property type="entry name" value="HLH"/>
    <property type="match status" value="1"/>
</dbReference>
<dbReference type="InterPro" id="IPR011598">
    <property type="entry name" value="bHLH_dom"/>
</dbReference>
<dbReference type="PROSITE" id="PS50888">
    <property type="entry name" value="BHLH"/>
    <property type="match status" value="1"/>
</dbReference>
<evidence type="ECO:0000313" key="4">
    <source>
        <dbReference type="Proteomes" id="UP001140011"/>
    </source>
</evidence>
<gene>
    <name evidence="3" type="primary">SREBF2</name>
    <name evidence="3" type="ORF">GGI19_001560</name>
</gene>
<dbReference type="Gene3D" id="4.10.280.10">
    <property type="entry name" value="Helix-loop-helix DNA-binding domain"/>
    <property type="match status" value="1"/>
</dbReference>
<organism evidence="3 4">
    <name type="scientific">Coemansia pectinata</name>
    <dbReference type="NCBI Taxonomy" id="1052879"/>
    <lineage>
        <taxon>Eukaryota</taxon>
        <taxon>Fungi</taxon>
        <taxon>Fungi incertae sedis</taxon>
        <taxon>Zoopagomycota</taxon>
        <taxon>Kickxellomycotina</taxon>
        <taxon>Kickxellomycetes</taxon>
        <taxon>Kickxellales</taxon>
        <taxon>Kickxellaceae</taxon>
        <taxon>Coemansia</taxon>
    </lineage>
</organism>
<feature type="compositionally biased region" description="Polar residues" evidence="1">
    <location>
        <begin position="70"/>
        <end position="86"/>
    </location>
</feature>
<dbReference type="SMART" id="SM00353">
    <property type="entry name" value="HLH"/>
    <property type="match status" value="1"/>
</dbReference>
<comment type="caution">
    <text evidence="3">The sequence shown here is derived from an EMBL/GenBank/DDBJ whole genome shotgun (WGS) entry which is preliminary data.</text>
</comment>
<evidence type="ECO:0000313" key="3">
    <source>
        <dbReference type="EMBL" id="KAJ2755550.1"/>
    </source>
</evidence>
<keyword evidence="4" id="KW-1185">Reference proteome</keyword>
<dbReference type="PANTHER" id="PTHR46266">
    <property type="entry name" value="TRANSCRIPTION FACTOR TT8"/>
    <property type="match status" value="1"/>
</dbReference>
<dbReference type="PANTHER" id="PTHR46266:SF4">
    <property type="entry name" value="TRANSCRIPTION FACTOR TT8"/>
    <property type="match status" value="1"/>
</dbReference>
<feature type="region of interest" description="Disordered" evidence="1">
    <location>
        <begin position="62"/>
        <end position="110"/>
    </location>
</feature>
<feature type="region of interest" description="Disordered" evidence="1">
    <location>
        <begin position="313"/>
        <end position="336"/>
    </location>
</feature>
<feature type="compositionally biased region" description="Basic and acidic residues" evidence="1">
    <location>
        <begin position="100"/>
        <end position="110"/>
    </location>
</feature>
<evidence type="ECO:0000259" key="2">
    <source>
        <dbReference type="PROSITE" id="PS50888"/>
    </source>
</evidence>
<feature type="region of interest" description="Disordered" evidence="1">
    <location>
        <begin position="160"/>
        <end position="239"/>
    </location>
</feature>